<keyword evidence="1" id="KW-0472">Membrane</keyword>
<gene>
    <name evidence="2" type="ORF">SYNPS1DRAFT_28954</name>
</gene>
<dbReference type="Proteomes" id="UP000278143">
    <property type="component" value="Unassembled WGS sequence"/>
</dbReference>
<protein>
    <submittedName>
        <fullName evidence="2">Uncharacterized protein</fullName>
    </submittedName>
</protein>
<dbReference type="EMBL" id="KZ989801">
    <property type="protein sequence ID" value="RKP25312.1"/>
    <property type="molecule type" value="Genomic_DNA"/>
</dbReference>
<feature type="transmembrane region" description="Helical" evidence="1">
    <location>
        <begin position="188"/>
        <end position="207"/>
    </location>
</feature>
<evidence type="ECO:0000313" key="2">
    <source>
        <dbReference type="EMBL" id="RKP25312.1"/>
    </source>
</evidence>
<feature type="transmembrane region" description="Helical" evidence="1">
    <location>
        <begin position="378"/>
        <end position="397"/>
    </location>
</feature>
<dbReference type="AlphaFoldDB" id="A0A4P9Z0C2"/>
<feature type="transmembrane region" description="Helical" evidence="1">
    <location>
        <begin position="346"/>
        <end position="366"/>
    </location>
</feature>
<feature type="transmembrane region" description="Helical" evidence="1">
    <location>
        <begin position="98"/>
        <end position="123"/>
    </location>
</feature>
<reference evidence="3" key="1">
    <citation type="journal article" date="2018" name="Nat. Microbiol.">
        <title>Leveraging single-cell genomics to expand the fungal tree of life.</title>
        <authorList>
            <person name="Ahrendt S.R."/>
            <person name="Quandt C.A."/>
            <person name="Ciobanu D."/>
            <person name="Clum A."/>
            <person name="Salamov A."/>
            <person name="Andreopoulos B."/>
            <person name="Cheng J.F."/>
            <person name="Woyke T."/>
            <person name="Pelin A."/>
            <person name="Henrissat B."/>
            <person name="Reynolds N.K."/>
            <person name="Benny G.L."/>
            <person name="Smith M.E."/>
            <person name="James T.Y."/>
            <person name="Grigoriev I.V."/>
        </authorList>
    </citation>
    <scope>NUCLEOTIDE SEQUENCE [LARGE SCALE GENOMIC DNA]</scope>
    <source>
        <strain evidence="3">Benny S71-1</strain>
    </source>
</reference>
<evidence type="ECO:0000313" key="3">
    <source>
        <dbReference type="Proteomes" id="UP000278143"/>
    </source>
</evidence>
<keyword evidence="3" id="KW-1185">Reference proteome</keyword>
<proteinExistence type="predicted"/>
<evidence type="ECO:0000256" key="1">
    <source>
        <dbReference type="SAM" id="Phobius"/>
    </source>
</evidence>
<feature type="transmembrane region" description="Helical" evidence="1">
    <location>
        <begin position="249"/>
        <end position="271"/>
    </location>
</feature>
<accession>A0A4P9Z0C2</accession>
<feature type="transmembrane region" description="Helical" evidence="1">
    <location>
        <begin position="291"/>
        <end position="309"/>
    </location>
</feature>
<keyword evidence="1" id="KW-0812">Transmembrane</keyword>
<dbReference type="OrthoDB" id="2114634at2759"/>
<sequence length="526" mass="58197">MAYRYHLYELFWKVRPESPSPSLLCSCHAVSMYGNVLACPHSLCGSLVAGQTIISYPTTKQQRRRPMYALRAAYFFVSRKGQAMAQYRQGPQCNLAEWFLLTTYASCAAYGVAALAGLFLLVYRWRNVWATESHQSNTRLIRRPVDWMIAHFTWCSLVRSAHALILALDVVQSATVRQLLLSLTVCGYLWALAVFLAGVVEAVFLVLRQTSFKAHTYWYRYTERSRTSGHYQAKSIGDVPLHLLLERGILAVIAVVFVVVPCLATTLAYMAGRAVDAGDWSQYRTMDQFSWITWTVGILCLSLLASFYLGSLTSVLQQSAYRLRLSAASFDAAVSCQLIWLIKLMILFYISCSLATILHLCLFPLIMELPSVSITCHALLNVLWWPCLTLAIFVSVGHNGAQKTPDTGNSRNHCASSMAQKSFSTARPTPRIKWLAQDSATLPSSAEGAARMSSPFLGAHELQLTYVWSPLFAGSTLITPAMPAPVRNSSLPHEPHPASPISVTVIVEESPTRNKANAASPAAAQL</sequence>
<name>A0A4P9Z0C2_9FUNG</name>
<keyword evidence="1" id="KW-1133">Transmembrane helix</keyword>
<organism evidence="2 3">
    <name type="scientific">Syncephalis pseudoplumigaleata</name>
    <dbReference type="NCBI Taxonomy" id="1712513"/>
    <lineage>
        <taxon>Eukaryota</taxon>
        <taxon>Fungi</taxon>
        <taxon>Fungi incertae sedis</taxon>
        <taxon>Zoopagomycota</taxon>
        <taxon>Zoopagomycotina</taxon>
        <taxon>Zoopagomycetes</taxon>
        <taxon>Zoopagales</taxon>
        <taxon>Piptocephalidaceae</taxon>
        <taxon>Syncephalis</taxon>
    </lineage>
</organism>